<evidence type="ECO:0000256" key="2">
    <source>
        <dbReference type="ARBA" id="ARBA00022701"/>
    </source>
</evidence>
<dbReference type="Proteomes" id="UP000015453">
    <property type="component" value="Unassembled WGS sequence"/>
</dbReference>
<proteinExistence type="inferred from homology"/>
<feature type="domain" description="Kinesin motor" evidence="10">
    <location>
        <begin position="318"/>
        <end position="664"/>
    </location>
</feature>
<dbReference type="GO" id="GO:0005524">
    <property type="term" value="F:ATP binding"/>
    <property type="evidence" value="ECO:0007669"/>
    <property type="project" value="UniProtKB-UniRule"/>
</dbReference>
<evidence type="ECO:0000256" key="6">
    <source>
        <dbReference type="ARBA" id="ARBA00023175"/>
    </source>
</evidence>
<dbReference type="SUPFAM" id="SSF52540">
    <property type="entry name" value="P-loop containing nucleoside triphosphate hydrolases"/>
    <property type="match status" value="1"/>
</dbReference>
<dbReference type="AlphaFoldDB" id="S8E3N4"/>
<dbReference type="PANTHER" id="PTHR47972:SF12">
    <property type="entry name" value="KINESIN-LIKE PROTEIN KIN-14H"/>
    <property type="match status" value="1"/>
</dbReference>
<evidence type="ECO:0000313" key="12">
    <source>
        <dbReference type="Proteomes" id="UP000015453"/>
    </source>
</evidence>
<evidence type="ECO:0000256" key="3">
    <source>
        <dbReference type="ARBA" id="ARBA00022741"/>
    </source>
</evidence>
<keyword evidence="8" id="KW-0472">Membrane</keyword>
<dbReference type="InterPro" id="IPR036872">
    <property type="entry name" value="CH_dom_sf"/>
</dbReference>
<dbReference type="Pfam" id="PF00225">
    <property type="entry name" value="Kinesin"/>
    <property type="match status" value="1"/>
</dbReference>
<dbReference type="PANTHER" id="PTHR47972">
    <property type="entry name" value="KINESIN-LIKE PROTEIN KLP-3"/>
    <property type="match status" value="1"/>
</dbReference>
<feature type="non-terminal residue" evidence="11">
    <location>
        <position position="1"/>
    </location>
</feature>
<dbReference type="InterPro" id="IPR001715">
    <property type="entry name" value="CH_dom"/>
</dbReference>
<dbReference type="InterPro" id="IPR036961">
    <property type="entry name" value="Kinesin_motor_dom_sf"/>
</dbReference>
<keyword evidence="2" id="KW-0493">Microtubule</keyword>
<keyword evidence="12" id="KW-1185">Reference proteome</keyword>
<evidence type="ECO:0000256" key="8">
    <source>
        <dbReference type="SAM" id="Phobius"/>
    </source>
</evidence>
<evidence type="ECO:0000256" key="1">
    <source>
        <dbReference type="ARBA" id="ARBA00010899"/>
    </source>
</evidence>
<comment type="caution">
    <text evidence="11">The sequence shown here is derived from an EMBL/GenBank/DDBJ whole genome shotgun (WGS) entry which is preliminary data.</text>
</comment>
<evidence type="ECO:0000256" key="4">
    <source>
        <dbReference type="ARBA" id="ARBA00022840"/>
    </source>
</evidence>
<organism evidence="11 12">
    <name type="scientific">Genlisea aurea</name>
    <dbReference type="NCBI Taxonomy" id="192259"/>
    <lineage>
        <taxon>Eukaryota</taxon>
        <taxon>Viridiplantae</taxon>
        <taxon>Streptophyta</taxon>
        <taxon>Embryophyta</taxon>
        <taxon>Tracheophyta</taxon>
        <taxon>Spermatophyta</taxon>
        <taxon>Magnoliopsida</taxon>
        <taxon>eudicotyledons</taxon>
        <taxon>Gunneridae</taxon>
        <taxon>Pentapetalae</taxon>
        <taxon>asterids</taxon>
        <taxon>lamiids</taxon>
        <taxon>Lamiales</taxon>
        <taxon>Lentibulariaceae</taxon>
        <taxon>Genlisea</taxon>
    </lineage>
</organism>
<comment type="similarity">
    <text evidence="1">Belongs to the TRAFAC class myosin-kinesin ATPase superfamily. Kinesin family. KIN-14 subfamily.</text>
</comment>
<evidence type="ECO:0000313" key="11">
    <source>
        <dbReference type="EMBL" id="EPS66832.1"/>
    </source>
</evidence>
<feature type="binding site" evidence="7">
    <location>
        <begin position="399"/>
        <end position="406"/>
    </location>
    <ligand>
        <name>ATP</name>
        <dbReference type="ChEBI" id="CHEBI:30616"/>
    </ligand>
</feature>
<keyword evidence="8" id="KW-0812">Transmembrane</keyword>
<dbReference type="PROSITE" id="PS50021">
    <property type="entry name" value="CH"/>
    <property type="match status" value="1"/>
</dbReference>
<keyword evidence="4 7" id="KW-0067">ATP-binding</keyword>
<reference evidence="11 12" key="1">
    <citation type="journal article" date="2013" name="BMC Genomics">
        <title>The miniature genome of a carnivorous plant Genlisea aurea contains a low number of genes and short non-coding sequences.</title>
        <authorList>
            <person name="Leushkin E.V."/>
            <person name="Sutormin R.A."/>
            <person name="Nabieva E.R."/>
            <person name="Penin A.A."/>
            <person name="Kondrashov A.S."/>
            <person name="Logacheva M.D."/>
        </authorList>
    </citation>
    <scope>NUCLEOTIDE SEQUENCE [LARGE SCALE GENOMIC DNA]</scope>
</reference>
<dbReference type="SMART" id="SM00129">
    <property type="entry name" value="KISc"/>
    <property type="match status" value="1"/>
</dbReference>
<keyword evidence="6 7" id="KW-0505">Motor protein</keyword>
<dbReference type="InterPro" id="IPR027417">
    <property type="entry name" value="P-loop_NTPase"/>
</dbReference>
<keyword evidence="8" id="KW-1133">Transmembrane helix</keyword>
<dbReference type="Gene3D" id="1.10.418.10">
    <property type="entry name" value="Calponin-like domain"/>
    <property type="match status" value="1"/>
</dbReference>
<dbReference type="GO" id="GO:0007018">
    <property type="term" value="P:microtubule-based movement"/>
    <property type="evidence" value="ECO:0007669"/>
    <property type="project" value="InterPro"/>
</dbReference>
<dbReference type="PRINTS" id="PR00380">
    <property type="entry name" value="KINESINHEAVY"/>
</dbReference>
<dbReference type="GO" id="GO:0008017">
    <property type="term" value="F:microtubule binding"/>
    <property type="evidence" value="ECO:0007669"/>
    <property type="project" value="InterPro"/>
</dbReference>
<accession>S8E3N4</accession>
<sequence length="696" mass="78331">IFQVVEPPSNHIIIPDGAALSAYQYFENIRNFLDSIGHMKIPAFEASDLEQGGNSSKVVNCVLALKSYYEWKQQGDGKGVWKFSGNMKPPTSGKQFFRRNSDLFVSSLSKYEKCPDPESNARNVNETTDGSSNALHTRVCELLRDKQREDIPLIVENMLSKVMQEFDRRLAAQNAEVSRPPCRQKTATLMVNQRFDDLFYALRPDINKTRLIFFVQDNITLDRTNDSRSRRLDKGSHNESNMKNLAIFIKSQQSVVHELKTALHSMKEEMQMLVTRHRDDVECFGKHMNSLAHAASGYNKVVEENRKLYNQVQDLKGNIRVYCRIRPLSGQSMSLSTVEVVDEQTITIRASAKYGKGKRSFTFNRVFSPSTSQEEVFTDMQPLIRSVLDGYNVCIFAYGQTGSGKTYTMSGPGELSEERKGVNYRALRDLFRLSELRRERMAYNTSVQMIEIYNEQVRDLLATDGLNKRYPFFFAAAAFFFFFFFFDGLITLEIRNGSINGVNVPDANMVSVSSTSEVMNLMNLGIRNRAVGSTAMNDRSSRSHSCVTVHVQGRDLTTGSVLRGCMHLVDLAGSERADKSEAIGERLKEAQHINRSLSALGDVIASLAQKNSHVPYRNSKLTQLLQDSLGGQAKTLMFVHISPEADALGETLSTLKFAERVSTVELGAAKVYKETADVKQLKDEIASLKAALLRKE</sequence>
<feature type="non-terminal residue" evidence="11">
    <location>
        <position position="696"/>
    </location>
</feature>
<evidence type="ECO:0000256" key="7">
    <source>
        <dbReference type="PROSITE-ProRule" id="PRU00283"/>
    </source>
</evidence>
<dbReference type="GO" id="GO:0005874">
    <property type="term" value="C:microtubule"/>
    <property type="evidence" value="ECO:0007669"/>
    <property type="project" value="UniProtKB-KW"/>
</dbReference>
<keyword evidence="5" id="KW-0175">Coiled coil</keyword>
<protein>
    <recommendedName>
        <fullName evidence="13">Kinesin motor domain-containing protein</fullName>
    </recommendedName>
</protein>
<dbReference type="InterPro" id="IPR027640">
    <property type="entry name" value="Kinesin-like_fam"/>
</dbReference>
<evidence type="ECO:0000259" key="10">
    <source>
        <dbReference type="PROSITE" id="PS50067"/>
    </source>
</evidence>
<gene>
    <name evidence="11" type="ORF">M569_07942</name>
</gene>
<dbReference type="InterPro" id="IPR001752">
    <property type="entry name" value="Kinesin_motor_dom"/>
</dbReference>
<dbReference type="CDD" id="cd01366">
    <property type="entry name" value="KISc_C_terminal"/>
    <property type="match status" value="1"/>
</dbReference>
<evidence type="ECO:0008006" key="13">
    <source>
        <dbReference type="Google" id="ProtNLM"/>
    </source>
</evidence>
<evidence type="ECO:0000259" key="9">
    <source>
        <dbReference type="PROSITE" id="PS50021"/>
    </source>
</evidence>
<dbReference type="EMBL" id="AUSU01003453">
    <property type="protein sequence ID" value="EPS66832.1"/>
    <property type="molecule type" value="Genomic_DNA"/>
</dbReference>
<dbReference type="GO" id="GO:0016887">
    <property type="term" value="F:ATP hydrolysis activity"/>
    <property type="evidence" value="ECO:0007669"/>
    <property type="project" value="UniProtKB-ARBA"/>
</dbReference>
<dbReference type="GO" id="GO:0003777">
    <property type="term" value="F:microtubule motor activity"/>
    <property type="evidence" value="ECO:0007669"/>
    <property type="project" value="InterPro"/>
</dbReference>
<dbReference type="OrthoDB" id="3176171at2759"/>
<feature type="transmembrane region" description="Helical" evidence="8">
    <location>
        <begin position="470"/>
        <end position="490"/>
    </location>
</feature>
<evidence type="ECO:0000256" key="5">
    <source>
        <dbReference type="ARBA" id="ARBA00023054"/>
    </source>
</evidence>
<keyword evidence="3 7" id="KW-0547">Nucleotide-binding</keyword>
<dbReference type="FunFam" id="3.40.850.10:FF:000045">
    <property type="entry name" value="Kinesin-like protein KIN-14I isoform A"/>
    <property type="match status" value="1"/>
</dbReference>
<feature type="domain" description="Calponin-homology (CH)" evidence="9">
    <location>
        <begin position="1"/>
        <end position="70"/>
    </location>
</feature>
<dbReference type="PROSITE" id="PS50067">
    <property type="entry name" value="KINESIN_MOTOR_2"/>
    <property type="match status" value="1"/>
</dbReference>
<dbReference type="Gene3D" id="3.40.850.10">
    <property type="entry name" value="Kinesin motor domain"/>
    <property type="match status" value="1"/>
</dbReference>
<dbReference type="SUPFAM" id="SSF47576">
    <property type="entry name" value="Calponin-homology domain, CH-domain"/>
    <property type="match status" value="1"/>
</dbReference>
<name>S8E3N4_9LAMI</name>